<evidence type="ECO:0000259" key="8">
    <source>
        <dbReference type="Pfam" id="PF02503"/>
    </source>
</evidence>
<reference evidence="13" key="1">
    <citation type="submission" date="2016-10" db="EMBL/GenBank/DDBJ databases">
        <authorList>
            <person name="Varghese N."/>
            <person name="Submissions S."/>
        </authorList>
    </citation>
    <scope>NUCLEOTIDE SEQUENCE [LARGE SCALE GENOMIC DNA]</scope>
    <source>
        <strain evidence="13">DSM 14807</strain>
    </source>
</reference>
<feature type="active site" description="Phosphohistidine intermediate" evidence="6">
    <location>
        <position position="433"/>
    </location>
</feature>
<evidence type="ECO:0000256" key="2">
    <source>
        <dbReference type="ARBA" id="ARBA00022679"/>
    </source>
</evidence>
<keyword evidence="6" id="KW-0479">Metal-binding</keyword>
<feature type="domain" description="Polyphosphate kinase middle" evidence="8">
    <location>
        <begin position="121"/>
        <end position="304"/>
    </location>
</feature>
<dbReference type="Pfam" id="PF13089">
    <property type="entry name" value="PP_kinase_N"/>
    <property type="match status" value="1"/>
</dbReference>
<dbReference type="GO" id="GO:0046872">
    <property type="term" value="F:metal ion binding"/>
    <property type="evidence" value="ECO:0007669"/>
    <property type="project" value="UniProtKB-KW"/>
</dbReference>
<feature type="binding site" evidence="6">
    <location>
        <position position="45"/>
    </location>
    <ligand>
        <name>ATP</name>
        <dbReference type="ChEBI" id="CHEBI:30616"/>
    </ligand>
</feature>
<dbReference type="InterPro" id="IPR024953">
    <property type="entry name" value="PP_kinase_middle"/>
</dbReference>
<evidence type="ECO:0000313" key="13">
    <source>
        <dbReference type="Proteomes" id="UP000199537"/>
    </source>
</evidence>
<dbReference type="NCBIfam" id="NF003917">
    <property type="entry name" value="PRK05443.1-1"/>
    <property type="match status" value="1"/>
</dbReference>
<dbReference type="InterPro" id="IPR003414">
    <property type="entry name" value="PP_kinase"/>
</dbReference>
<evidence type="ECO:0000259" key="10">
    <source>
        <dbReference type="Pfam" id="PF13090"/>
    </source>
</evidence>
<dbReference type="HAMAP" id="MF_00347">
    <property type="entry name" value="Polyphosphate_kinase"/>
    <property type="match status" value="1"/>
</dbReference>
<feature type="binding site" evidence="6">
    <location>
        <position position="373"/>
    </location>
    <ligand>
        <name>Mg(2+)</name>
        <dbReference type="ChEBI" id="CHEBI:18420"/>
    </ligand>
</feature>
<dbReference type="Gene3D" id="1.20.58.310">
    <property type="entry name" value="Polyphosphate kinase N-terminal domain"/>
    <property type="match status" value="1"/>
</dbReference>
<dbReference type="SUPFAM" id="SSF56024">
    <property type="entry name" value="Phospholipase D/nuclease"/>
    <property type="match status" value="2"/>
</dbReference>
<dbReference type="Proteomes" id="UP000199537">
    <property type="component" value="Unassembled WGS sequence"/>
</dbReference>
<evidence type="ECO:0000256" key="3">
    <source>
        <dbReference type="ARBA" id="ARBA00022741"/>
    </source>
</evidence>
<dbReference type="GO" id="GO:0006799">
    <property type="term" value="P:polyphosphate biosynthetic process"/>
    <property type="evidence" value="ECO:0007669"/>
    <property type="project" value="UniProtKB-UniRule"/>
</dbReference>
<evidence type="ECO:0000256" key="5">
    <source>
        <dbReference type="ARBA" id="ARBA00022840"/>
    </source>
</evidence>
<dbReference type="GO" id="GO:0009358">
    <property type="term" value="C:polyphosphate kinase complex"/>
    <property type="evidence" value="ECO:0007669"/>
    <property type="project" value="InterPro"/>
</dbReference>
<protein>
    <recommendedName>
        <fullName evidence="6 7">Polyphosphate kinase</fullName>
        <ecNumber evidence="6 7">2.7.4.1</ecNumber>
    </recommendedName>
    <alternativeName>
        <fullName evidence="6">ATP-polyphosphate phosphotransferase</fullName>
    </alternativeName>
    <alternativeName>
        <fullName evidence="6">Polyphosphoric acid kinase</fullName>
    </alternativeName>
</protein>
<keyword evidence="2 6" id="KW-0808">Transferase</keyword>
<dbReference type="InterPro" id="IPR025198">
    <property type="entry name" value="PPK_N_dom"/>
</dbReference>
<evidence type="ECO:0000256" key="6">
    <source>
        <dbReference type="HAMAP-Rule" id="MF_00347"/>
    </source>
</evidence>
<dbReference type="AlphaFoldDB" id="A0A1I7NJG8"/>
<dbReference type="Pfam" id="PF02503">
    <property type="entry name" value="PP_kinase"/>
    <property type="match status" value="1"/>
</dbReference>
<proteinExistence type="inferred from homology"/>
<keyword evidence="13" id="KW-1185">Reference proteome</keyword>
<dbReference type="NCBIfam" id="TIGR03705">
    <property type="entry name" value="poly_P_kin"/>
    <property type="match status" value="1"/>
</dbReference>
<dbReference type="Gene3D" id="3.30.870.10">
    <property type="entry name" value="Endonuclease Chain A"/>
    <property type="match status" value="2"/>
</dbReference>
<comment type="PTM">
    <text evidence="6 7">An intermediate of this reaction is the autophosphorylated ppk in which a phosphate is covalently linked to a histidine residue through a N-P bond.</text>
</comment>
<dbReference type="GO" id="GO:0005524">
    <property type="term" value="F:ATP binding"/>
    <property type="evidence" value="ECO:0007669"/>
    <property type="project" value="UniProtKB-KW"/>
</dbReference>
<feature type="binding site" evidence="6">
    <location>
        <position position="594"/>
    </location>
    <ligand>
        <name>ATP</name>
        <dbReference type="ChEBI" id="CHEBI:30616"/>
    </ligand>
</feature>
<dbReference type="InterPro" id="IPR025200">
    <property type="entry name" value="PPK_C_dom2"/>
</dbReference>
<dbReference type="EMBL" id="FPCJ01000001">
    <property type="protein sequence ID" value="SFV34803.1"/>
    <property type="molecule type" value="Genomic_DNA"/>
</dbReference>
<keyword evidence="6" id="KW-0460">Magnesium</keyword>
<feature type="binding site" evidence="6">
    <location>
        <position position="403"/>
    </location>
    <ligand>
        <name>Mg(2+)</name>
        <dbReference type="ChEBI" id="CHEBI:18420"/>
    </ligand>
</feature>
<comment type="catalytic activity">
    <reaction evidence="6 7">
        <text>[phosphate](n) + ATP = [phosphate](n+1) + ADP</text>
        <dbReference type="Rhea" id="RHEA:19573"/>
        <dbReference type="Rhea" id="RHEA-COMP:9859"/>
        <dbReference type="Rhea" id="RHEA-COMP:14280"/>
        <dbReference type="ChEBI" id="CHEBI:16838"/>
        <dbReference type="ChEBI" id="CHEBI:30616"/>
        <dbReference type="ChEBI" id="CHEBI:456216"/>
        <dbReference type="EC" id="2.7.4.1"/>
    </reaction>
</comment>
<evidence type="ECO:0000256" key="7">
    <source>
        <dbReference type="RuleBase" id="RU003800"/>
    </source>
</evidence>
<comment type="cofactor">
    <cofactor evidence="6">
        <name>Mg(2+)</name>
        <dbReference type="ChEBI" id="CHEBI:18420"/>
    </cofactor>
</comment>
<dbReference type="Gene3D" id="3.30.1840.10">
    <property type="entry name" value="Polyphosphate kinase middle domain"/>
    <property type="match status" value="1"/>
</dbReference>
<evidence type="ECO:0000259" key="9">
    <source>
        <dbReference type="Pfam" id="PF13089"/>
    </source>
</evidence>
<dbReference type="InterPro" id="IPR036830">
    <property type="entry name" value="PP_kinase_middle_dom_sf"/>
</dbReference>
<comment type="similarity">
    <text evidence="6 7">Belongs to the polyphosphate kinase 1 (PPK1) family.</text>
</comment>
<feature type="domain" description="Polyphosphate kinase N-terminal" evidence="9">
    <location>
        <begin position="7"/>
        <end position="111"/>
    </location>
</feature>
<feature type="binding site" evidence="6">
    <location>
        <position position="566"/>
    </location>
    <ligand>
        <name>ATP</name>
        <dbReference type="ChEBI" id="CHEBI:30616"/>
    </ligand>
</feature>
<gene>
    <name evidence="6" type="primary">ppk</name>
    <name evidence="12" type="ORF">SAMN05660895_2091</name>
</gene>
<dbReference type="PANTHER" id="PTHR30218:SF0">
    <property type="entry name" value="POLYPHOSPHATE KINASE"/>
    <property type="match status" value="1"/>
</dbReference>
<dbReference type="InterPro" id="IPR041108">
    <property type="entry name" value="PP_kinase_C_1"/>
</dbReference>
<evidence type="ECO:0000256" key="4">
    <source>
        <dbReference type="ARBA" id="ARBA00022777"/>
    </source>
</evidence>
<dbReference type="Pfam" id="PF17941">
    <property type="entry name" value="PP_kinase_C_1"/>
    <property type="match status" value="1"/>
</dbReference>
<dbReference type="SUPFAM" id="SSF143724">
    <property type="entry name" value="PHP14-like"/>
    <property type="match status" value="1"/>
</dbReference>
<evidence type="ECO:0000259" key="11">
    <source>
        <dbReference type="Pfam" id="PF17941"/>
    </source>
</evidence>
<keyword evidence="5 6" id="KW-0067">ATP-binding</keyword>
<dbReference type="GO" id="GO:0008976">
    <property type="term" value="F:polyphosphate kinase activity"/>
    <property type="evidence" value="ECO:0007669"/>
    <property type="project" value="UniProtKB-UniRule"/>
</dbReference>
<evidence type="ECO:0000256" key="1">
    <source>
        <dbReference type="ARBA" id="ARBA00022553"/>
    </source>
</evidence>
<accession>A0A1I7NJG8</accession>
<dbReference type="RefSeq" id="WP_245759964.1">
    <property type="nucleotide sequence ID" value="NZ_FPCJ01000001.1"/>
</dbReference>
<feature type="binding site" evidence="6">
    <location>
        <position position="466"/>
    </location>
    <ligand>
        <name>ATP</name>
        <dbReference type="ChEBI" id="CHEBI:30616"/>
    </ligand>
</feature>
<dbReference type="EC" id="2.7.4.1" evidence="6 7"/>
<dbReference type="InterPro" id="IPR036832">
    <property type="entry name" value="PPK_N_dom_sf"/>
</dbReference>
<dbReference type="PANTHER" id="PTHR30218">
    <property type="entry name" value="POLYPHOSPHATE KINASE"/>
    <property type="match status" value="1"/>
</dbReference>
<dbReference type="SUPFAM" id="SSF140356">
    <property type="entry name" value="PPK N-terminal domain-like"/>
    <property type="match status" value="1"/>
</dbReference>
<name>A0A1I7NJG8_9BACT</name>
<keyword evidence="4 6" id="KW-0418">Kinase</keyword>
<keyword evidence="3 6" id="KW-0547">Nucleotide-binding</keyword>
<dbReference type="PIRSF" id="PIRSF015589">
    <property type="entry name" value="PP_kinase"/>
    <property type="match status" value="1"/>
</dbReference>
<keyword evidence="1 6" id="KW-0597">Phosphoprotein</keyword>
<sequence>MPELQKFIKRDISWLSFNERVLQEASDPAVPLQERIRFLGIFSNNLDEFFRVRVATLRRMVEYGRLAKVHLEEDAAGTLDQIQRIVIRQQEVFSKIWRKIKRELKQAGVQLKTEKQLNGKEKQFVVQYFEEQVRSQIIPLMIESIPQFPALRDEFIYLAVVLSSKDGRLPKRYALIEIPTGSLPRFVILPGSNHEKHIILLEDIIRFNLPSVFAYFGYDRFLAHVIKMTRDAELDIDNDVSTSFIQQIEKALKNRKHGRPVRFIYDRQIDPALLDYLIKRLNLTKKDHLIPGDRIHNFKDFMSFPDLIFQERRHRRKSFIHPLLHRQPSITRIIMQRDVLLHFPYHDFNSLIDLLREAAIDPDVRAIHVTAYRLATRSKIVNALINAVRNGKKVYVVIELRARFNEEENLRWKNKLEEEGVKVFVGFPNMKIHAKLGLIEKEVNGQSVHYGFVCTGNLNEDTATYYADFCLLTAHQHIMQEVQRVFQYLESGGVHEKDAAECKTLILSPFHTRDKMMAHIAACVKARKHQRPAQIILKMNALSDPQLIQAIYKAARVGVDVRLIVRSICCAFTRHKSWAKDIHAISIVDEYLEHGRVFYFKAGDKESLYISSADWMIRNLDHRVEATVPIFDEQLKAELMHVLQLQLHDNVKARILDNAQQNKYVPTRGRPRRSQLQIYNYLSRKKYPA</sequence>
<organism evidence="12 13">
    <name type="scientific">Thermoflavifilum thermophilum</name>
    <dbReference type="NCBI Taxonomy" id="1393122"/>
    <lineage>
        <taxon>Bacteria</taxon>
        <taxon>Pseudomonadati</taxon>
        <taxon>Bacteroidota</taxon>
        <taxon>Chitinophagia</taxon>
        <taxon>Chitinophagales</taxon>
        <taxon>Chitinophagaceae</taxon>
        <taxon>Thermoflavifilum</taxon>
    </lineage>
</organism>
<dbReference type="STRING" id="1393122.SAMN05660895_2091"/>
<feature type="domain" description="Polyphosphate kinase C-terminal" evidence="11">
    <location>
        <begin position="330"/>
        <end position="491"/>
    </location>
</feature>
<dbReference type="Pfam" id="PF13090">
    <property type="entry name" value="PP_kinase_C"/>
    <property type="match status" value="1"/>
</dbReference>
<feature type="domain" description="Polyphosphate kinase C-terminal" evidence="10">
    <location>
        <begin position="505"/>
        <end position="671"/>
    </location>
</feature>
<evidence type="ECO:0000313" key="12">
    <source>
        <dbReference type="EMBL" id="SFV34803.1"/>
    </source>
</evidence>
<comment type="function">
    <text evidence="6 7">Catalyzes the reversible transfer of the terminal phosphate of ATP to form a long-chain polyphosphate (polyP).</text>
</comment>